<feature type="non-terminal residue" evidence="1">
    <location>
        <position position="57"/>
    </location>
</feature>
<name>A0AAD8EVH9_BIOPF</name>
<reference evidence="1" key="2">
    <citation type="submission" date="2023-04" db="EMBL/GenBank/DDBJ databases">
        <authorList>
            <person name="Bu L."/>
            <person name="Lu L."/>
            <person name="Laidemitt M.R."/>
            <person name="Zhang S.M."/>
            <person name="Mutuku M."/>
            <person name="Mkoji G."/>
            <person name="Steinauer M."/>
            <person name="Loker E.S."/>
        </authorList>
    </citation>
    <scope>NUCLEOTIDE SEQUENCE</scope>
    <source>
        <strain evidence="1">KasaAsao</strain>
        <tissue evidence="1">Whole Snail</tissue>
    </source>
</reference>
<dbReference type="AlphaFoldDB" id="A0AAD8EVH9"/>
<protein>
    <submittedName>
        <fullName evidence="1">Poly [ADP-ribose] polymerase 14</fullName>
    </submittedName>
</protein>
<proteinExistence type="predicted"/>
<feature type="non-terminal residue" evidence="1">
    <location>
        <position position="1"/>
    </location>
</feature>
<gene>
    <name evidence="1" type="ORF">Bpfe_030248</name>
</gene>
<accession>A0AAD8EVH9</accession>
<evidence type="ECO:0000313" key="1">
    <source>
        <dbReference type="EMBL" id="KAK0040324.1"/>
    </source>
</evidence>
<dbReference type="EMBL" id="JASAOG010000332">
    <property type="protein sequence ID" value="KAK0040324.1"/>
    <property type="molecule type" value="Genomic_DNA"/>
</dbReference>
<keyword evidence="2" id="KW-1185">Reference proteome</keyword>
<dbReference type="Proteomes" id="UP001233172">
    <property type="component" value="Unassembled WGS sequence"/>
</dbReference>
<evidence type="ECO:0000313" key="2">
    <source>
        <dbReference type="Proteomes" id="UP001233172"/>
    </source>
</evidence>
<reference evidence="1" key="1">
    <citation type="journal article" date="2023" name="PLoS Negl. Trop. Dis.">
        <title>A genome sequence for Biomphalaria pfeifferi, the major vector snail for the human-infecting parasite Schistosoma mansoni.</title>
        <authorList>
            <person name="Bu L."/>
            <person name="Lu L."/>
            <person name="Laidemitt M.R."/>
            <person name="Zhang S.M."/>
            <person name="Mutuku M."/>
            <person name="Mkoji G."/>
            <person name="Steinauer M."/>
            <person name="Loker E.S."/>
        </authorList>
    </citation>
    <scope>NUCLEOTIDE SEQUENCE</scope>
    <source>
        <strain evidence="1">KasaAsao</strain>
    </source>
</reference>
<comment type="caution">
    <text evidence="1">The sequence shown here is derived from an EMBL/GenBank/DDBJ whole genome shotgun (WGS) entry which is preliminary data.</text>
</comment>
<sequence>TTINVHTMQIEMFGIQEYLQGDRGKDLVRKLEFENRCLVDILWDVQPETKNETRDFP</sequence>
<organism evidence="1 2">
    <name type="scientific">Biomphalaria pfeifferi</name>
    <name type="common">Bloodfluke planorb</name>
    <name type="synonym">Freshwater snail</name>
    <dbReference type="NCBI Taxonomy" id="112525"/>
    <lineage>
        <taxon>Eukaryota</taxon>
        <taxon>Metazoa</taxon>
        <taxon>Spiralia</taxon>
        <taxon>Lophotrochozoa</taxon>
        <taxon>Mollusca</taxon>
        <taxon>Gastropoda</taxon>
        <taxon>Heterobranchia</taxon>
        <taxon>Euthyneura</taxon>
        <taxon>Panpulmonata</taxon>
        <taxon>Hygrophila</taxon>
        <taxon>Lymnaeoidea</taxon>
        <taxon>Planorbidae</taxon>
        <taxon>Biomphalaria</taxon>
    </lineage>
</organism>